<comment type="caution">
    <text evidence="1">The sequence shown here is derived from an EMBL/GenBank/DDBJ whole genome shotgun (WGS) entry which is preliminary data.</text>
</comment>
<feature type="non-terminal residue" evidence="1">
    <location>
        <position position="1"/>
    </location>
</feature>
<accession>A0ACB8Q4G4</accession>
<protein>
    <submittedName>
        <fullName evidence="1">Uncharacterized protein</fullName>
    </submittedName>
</protein>
<reference evidence="1" key="2">
    <citation type="journal article" date="2022" name="New Phytol.">
        <title>Evolutionary transition to the ectomycorrhizal habit in the genomes of a hyperdiverse lineage of mushroom-forming fungi.</title>
        <authorList>
            <person name="Looney B."/>
            <person name="Miyauchi S."/>
            <person name="Morin E."/>
            <person name="Drula E."/>
            <person name="Courty P.E."/>
            <person name="Kohler A."/>
            <person name="Kuo A."/>
            <person name="LaButti K."/>
            <person name="Pangilinan J."/>
            <person name="Lipzen A."/>
            <person name="Riley R."/>
            <person name="Andreopoulos W."/>
            <person name="He G."/>
            <person name="Johnson J."/>
            <person name="Nolan M."/>
            <person name="Tritt A."/>
            <person name="Barry K.W."/>
            <person name="Grigoriev I.V."/>
            <person name="Nagy L.G."/>
            <person name="Hibbett D."/>
            <person name="Henrissat B."/>
            <person name="Matheny P.B."/>
            <person name="Labbe J."/>
            <person name="Martin F.M."/>
        </authorList>
    </citation>
    <scope>NUCLEOTIDE SEQUENCE</scope>
    <source>
        <strain evidence="1">EC-137</strain>
    </source>
</reference>
<dbReference type="Proteomes" id="UP000814128">
    <property type="component" value="Unassembled WGS sequence"/>
</dbReference>
<name>A0ACB8Q4G4_9AGAM</name>
<evidence type="ECO:0000313" key="1">
    <source>
        <dbReference type="EMBL" id="KAI0026558.1"/>
    </source>
</evidence>
<reference evidence="1" key="1">
    <citation type="submission" date="2021-02" db="EMBL/GenBank/DDBJ databases">
        <authorList>
            <consortium name="DOE Joint Genome Institute"/>
            <person name="Ahrendt S."/>
            <person name="Looney B.P."/>
            <person name="Miyauchi S."/>
            <person name="Morin E."/>
            <person name="Drula E."/>
            <person name="Courty P.E."/>
            <person name="Chicoki N."/>
            <person name="Fauchery L."/>
            <person name="Kohler A."/>
            <person name="Kuo A."/>
            <person name="Labutti K."/>
            <person name="Pangilinan J."/>
            <person name="Lipzen A."/>
            <person name="Riley R."/>
            <person name="Andreopoulos W."/>
            <person name="He G."/>
            <person name="Johnson J."/>
            <person name="Barry K.W."/>
            <person name="Grigoriev I.V."/>
            <person name="Nagy L."/>
            <person name="Hibbett D."/>
            <person name="Henrissat B."/>
            <person name="Matheny P.B."/>
            <person name="Labbe J."/>
            <person name="Martin F."/>
        </authorList>
    </citation>
    <scope>NUCLEOTIDE SEQUENCE</scope>
    <source>
        <strain evidence="1">EC-137</strain>
    </source>
</reference>
<organism evidence="1 2">
    <name type="scientific">Vararia minispora EC-137</name>
    <dbReference type="NCBI Taxonomy" id="1314806"/>
    <lineage>
        <taxon>Eukaryota</taxon>
        <taxon>Fungi</taxon>
        <taxon>Dikarya</taxon>
        <taxon>Basidiomycota</taxon>
        <taxon>Agaricomycotina</taxon>
        <taxon>Agaricomycetes</taxon>
        <taxon>Russulales</taxon>
        <taxon>Lachnocladiaceae</taxon>
        <taxon>Vararia</taxon>
    </lineage>
</organism>
<sequence length="59" mass="6463">GVNTTLSSSFISKNHASSLLDPLFIDSYLESEEKAGRYSRGYSPPELESLIGPFRTSPL</sequence>
<proteinExistence type="predicted"/>
<keyword evidence="2" id="KW-1185">Reference proteome</keyword>
<gene>
    <name evidence="1" type="ORF">K488DRAFT_35280</name>
</gene>
<evidence type="ECO:0000313" key="2">
    <source>
        <dbReference type="Proteomes" id="UP000814128"/>
    </source>
</evidence>
<feature type="non-terminal residue" evidence="1">
    <location>
        <position position="59"/>
    </location>
</feature>
<dbReference type="EMBL" id="MU274399">
    <property type="protein sequence ID" value="KAI0026558.1"/>
    <property type="molecule type" value="Genomic_DNA"/>
</dbReference>